<dbReference type="InterPro" id="IPR004358">
    <property type="entry name" value="Sig_transdc_His_kin-like_C"/>
</dbReference>
<dbReference type="CDD" id="cd00082">
    <property type="entry name" value="HisKA"/>
    <property type="match status" value="1"/>
</dbReference>
<dbReference type="InterPro" id="IPR003661">
    <property type="entry name" value="HisK_dim/P_dom"/>
</dbReference>
<dbReference type="Gene3D" id="2.10.70.100">
    <property type="match status" value="1"/>
</dbReference>
<dbReference type="SMART" id="SM00091">
    <property type="entry name" value="PAS"/>
    <property type="match status" value="3"/>
</dbReference>
<sequence length="744" mass="82384">MMYSQCIRVTGSILLVNCLAAYAPTTKQFARLTPVSTPSPIRVLHVDDEPGFGDMVAEFLEREDAHLDVTTATSAADGIERLEETQFDCIVSDYDMPDQNGLQFFESVRDAHPNLPFILFTGKGSEEIASDAISAGVDDYLQKQGGTGQYTLLAHRITNAVAQYRSEQEIEASQERLSLFFEQSPLGALEWTAEFDIARANEQAEEILGFAEEELVGSSWRRLIPEAEQDGVAEMFSEMLAESKAYDVEQETITSDGERIICEWHHRVVRDELGDIVTVFSKFQNISQRVRREEKLAKERAFTEQALDTLDDVFYVVEADGTLTRWNERLSEITGHSDVELDGKDVQTLFSPADRDSVSDAIETAVEAGTATVEASLLTAAGEPTPYELTGRRLTDPHGEFVGIVGIGRDLSERKERKAELQFVHDLLDQTEQIADVGGWELEMETGEMFWTAHLFEMLGVDYEDAPPLDEALDVYVEEDRERVANAIETVVATGEPAKVEARYERPGGEIRWFGVQGEPGIEDGKVTRIRGAVQDITEHKQREAQLEQFASIVSHDLRNPLNVAEGRLELARQECDSEHLPRVAQAHERMSDLIADLLDLARGDGRVGVIERIDLGALAGECWDAVETGDATLVNDAESHFHADRSQLKQLLENLIRNAIEHGGDDVTITIGDQPGGFYVADDGPGIPPEDREQVFEPGYSTSTDGTGFGLSIIRQITEAHGWTVNIDTSADGGVRFEVTGVE</sequence>
<dbReference type="Proteomes" id="UP000270581">
    <property type="component" value="Unassembled WGS sequence"/>
</dbReference>
<dbReference type="InterPro" id="IPR035965">
    <property type="entry name" value="PAS-like_dom_sf"/>
</dbReference>
<dbReference type="PROSITE" id="PS50110">
    <property type="entry name" value="RESPONSE_REGULATORY"/>
    <property type="match status" value="1"/>
</dbReference>
<dbReference type="SUPFAM" id="SSF52172">
    <property type="entry name" value="CheY-like"/>
    <property type="match status" value="1"/>
</dbReference>
<dbReference type="GO" id="GO:0000155">
    <property type="term" value="F:phosphorelay sensor kinase activity"/>
    <property type="evidence" value="ECO:0007669"/>
    <property type="project" value="InterPro"/>
</dbReference>
<name>A0AAJ4UVW1_9EURY</name>
<evidence type="ECO:0000256" key="4">
    <source>
        <dbReference type="ARBA" id="ARBA00022679"/>
    </source>
</evidence>
<dbReference type="InterPro" id="IPR005467">
    <property type="entry name" value="His_kinase_dom"/>
</dbReference>
<evidence type="ECO:0000256" key="2">
    <source>
        <dbReference type="ARBA" id="ARBA00012438"/>
    </source>
</evidence>
<dbReference type="PROSITE" id="PS50113">
    <property type="entry name" value="PAC"/>
    <property type="match status" value="3"/>
</dbReference>
<evidence type="ECO:0000256" key="3">
    <source>
        <dbReference type="ARBA" id="ARBA00022553"/>
    </source>
</evidence>
<gene>
    <name evidence="11" type="ORF">Nmn1133_06395</name>
</gene>
<evidence type="ECO:0000259" key="9">
    <source>
        <dbReference type="PROSITE" id="PS50112"/>
    </source>
</evidence>
<evidence type="ECO:0000259" key="10">
    <source>
        <dbReference type="PROSITE" id="PS50113"/>
    </source>
</evidence>
<dbReference type="InterPro" id="IPR000014">
    <property type="entry name" value="PAS"/>
</dbReference>
<organism evidence="11 12">
    <name type="scientific">Halosegnis longus</name>
    <dbReference type="NCBI Taxonomy" id="2216012"/>
    <lineage>
        <taxon>Archaea</taxon>
        <taxon>Methanobacteriati</taxon>
        <taxon>Methanobacteriota</taxon>
        <taxon>Stenosarchaea group</taxon>
        <taxon>Halobacteria</taxon>
        <taxon>Halobacteriales</taxon>
        <taxon>Natronomonadaceae</taxon>
        <taxon>Halosegnis</taxon>
    </lineage>
</organism>
<reference evidence="11 12" key="1">
    <citation type="submission" date="2018-11" db="EMBL/GenBank/DDBJ databases">
        <title>Genome sequences of Natronomonas sp. CBA1133.</title>
        <authorList>
            <person name="Roh S.W."/>
            <person name="Cha I.-T."/>
        </authorList>
    </citation>
    <scope>NUCLEOTIDE SEQUENCE [LARGE SCALE GENOMIC DNA]</scope>
    <source>
        <strain evidence="11 12">CBA1133</strain>
    </source>
</reference>
<dbReference type="Pfam" id="PF00512">
    <property type="entry name" value="HisKA"/>
    <property type="match status" value="1"/>
</dbReference>
<feature type="modified residue" description="4-aspartylphosphate" evidence="6">
    <location>
        <position position="93"/>
    </location>
</feature>
<keyword evidence="4" id="KW-0808">Transferase</keyword>
<dbReference type="InterPro" id="IPR036890">
    <property type="entry name" value="HATPase_C_sf"/>
</dbReference>
<dbReference type="AlphaFoldDB" id="A0AAJ4UVW1"/>
<dbReference type="InterPro" id="IPR013656">
    <property type="entry name" value="PAS_4"/>
</dbReference>
<dbReference type="SMART" id="SM00387">
    <property type="entry name" value="HATPase_c"/>
    <property type="match status" value="1"/>
</dbReference>
<dbReference type="Pfam" id="PF00072">
    <property type="entry name" value="Response_reg"/>
    <property type="match status" value="1"/>
</dbReference>
<evidence type="ECO:0000256" key="5">
    <source>
        <dbReference type="ARBA" id="ARBA00022777"/>
    </source>
</evidence>
<evidence type="ECO:0000256" key="6">
    <source>
        <dbReference type="PROSITE-ProRule" id="PRU00169"/>
    </source>
</evidence>
<feature type="domain" description="PAS" evidence="9">
    <location>
        <begin position="173"/>
        <end position="243"/>
    </location>
</feature>
<dbReference type="InterPro" id="IPR013655">
    <property type="entry name" value="PAS_fold_3"/>
</dbReference>
<dbReference type="Pfam" id="PF08448">
    <property type="entry name" value="PAS_4"/>
    <property type="match status" value="2"/>
</dbReference>
<evidence type="ECO:0000313" key="12">
    <source>
        <dbReference type="Proteomes" id="UP000270581"/>
    </source>
</evidence>
<accession>A0AAJ4UVW1</accession>
<dbReference type="Pfam" id="PF02518">
    <property type="entry name" value="HATPase_c"/>
    <property type="match status" value="1"/>
</dbReference>
<evidence type="ECO:0000256" key="1">
    <source>
        <dbReference type="ARBA" id="ARBA00000085"/>
    </source>
</evidence>
<keyword evidence="12" id="KW-1185">Reference proteome</keyword>
<dbReference type="CDD" id="cd00130">
    <property type="entry name" value="PAS"/>
    <property type="match status" value="3"/>
</dbReference>
<evidence type="ECO:0000259" key="8">
    <source>
        <dbReference type="PROSITE" id="PS50110"/>
    </source>
</evidence>
<dbReference type="InterPro" id="IPR052162">
    <property type="entry name" value="Sensor_kinase/Photoreceptor"/>
</dbReference>
<dbReference type="InterPro" id="IPR036097">
    <property type="entry name" value="HisK_dim/P_sf"/>
</dbReference>
<evidence type="ECO:0000259" key="7">
    <source>
        <dbReference type="PROSITE" id="PS50109"/>
    </source>
</evidence>
<dbReference type="SMART" id="SM00448">
    <property type="entry name" value="REC"/>
    <property type="match status" value="1"/>
</dbReference>
<dbReference type="SUPFAM" id="SSF55785">
    <property type="entry name" value="PYP-like sensor domain (PAS domain)"/>
    <property type="match status" value="3"/>
</dbReference>
<dbReference type="PANTHER" id="PTHR43304:SF1">
    <property type="entry name" value="PAC DOMAIN-CONTAINING PROTEIN"/>
    <property type="match status" value="1"/>
</dbReference>
<dbReference type="InterPro" id="IPR003594">
    <property type="entry name" value="HATPase_dom"/>
</dbReference>
<comment type="caution">
    <text evidence="11">The sequence shown here is derived from an EMBL/GenBank/DDBJ whole genome shotgun (WGS) entry which is preliminary data.</text>
</comment>
<dbReference type="InterPro" id="IPR011006">
    <property type="entry name" value="CheY-like_superfamily"/>
</dbReference>
<dbReference type="PROSITE" id="PS50109">
    <property type="entry name" value="HIS_KIN"/>
    <property type="match status" value="1"/>
</dbReference>
<dbReference type="Gene3D" id="3.30.450.20">
    <property type="entry name" value="PAS domain"/>
    <property type="match status" value="3"/>
</dbReference>
<dbReference type="Gene3D" id="1.10.287.130">
    <property type="match status" value="1"/>
</dbReference>
<dbReference type="CDD" id="cd00075">
    <property type="entry name" value="HATPase"/>
    <property type="match status" value="1"/>
</dbReference>
<dbReference type="Pfam" id="PF08447">
    <property type="entry name" value="PAS_3"/>
    <property type="match status" value="1"/>
</dbReference>
<proteinExistence type="predicted"/>
<evidence type="ECO:0000313" key="11">
    <source>
        <dbReference type="EMBL" id="RNJ26334.1"/>
    </source>
</evidence>
<dbReference type="SUPFAM" id="SSF55874">
    <property type="entry name" value="ATPase domain of HSP90 chaperone/DNA topoisomerase II/histidine kinase"/>
    <property type="match status" value="1"/>
</dbReference>
<dbReference type="PANTHER" id="PTHR43304">
    <property type="entry name" value="PHYTOCHROME-LIKE PROTEIN CPH1"/>
    <property type="match status" value="1"/>
</dbReference>
<dbReference type="SMART" id="SM00388">
    <property type="entry name" value="HisKA"/>
    <property type="match status" value="1"/>
</dbReference>
<dbReference type="PROSITE" id="PS50112">
    <property type="entry name" value="PAS"/>
    <property type="match status" value="2"/>
</dbReference>
<dbReference type="PRINTS" id="PR00344">
    <property type="entry name" value="BCTRLSENSOR"/>
</dbReference>
<dbReference type="InterPro" id="IPR001610">
    <property type="entry name" value="PAC"/>
</dbReference>
<dbReference type="NCBIfam" id="TIGR00229">
    <property type="entry name" value="sensory_box"/>
    <property type="match status" value="3"/>
</dbReference>
<feature type="domain" description="PAC" evidence="10">
    <location>
        <begin position="498"/>
        <end position="549"/>
    </location>
</feature>
<dbReference type="SUPFAM" id="SSF47384">
    <property type="entry name" value="Homodimeric domain of signal transducing histidine kinase"/>
    <property type="match status" value="1"/>
</dbReference>
<dbReference type="EMBL" id="RJJC01000001">
    <property type="protein sequence ID" value="RNJ26334.1"/>
    <property type="molecule type" value="Genomic_DNA"/>
</dbReference>
<feature type="domain" description="PAS" evidence="9">
    <location>
        <begin position="299"/>
        <end position="369"/>
    </location>
</feature>
<dbReference type="CDD" id="cd00156">
    <property type="entry name" value="REC"/>
    <property type="match status" value="1"/>
</dbReference>
<feature type="domain" description="PAC" evidence="10">
    <location>
        <begin position="371"/>
        <end position="423"/>
    </location>
</feature>
<protein>
    <recommendedName>
        <fullName evidence="2">histidine kinase</fullName>
        <ecNumber evidence="2">2.7.13.3</ecNumber>
    </recommendedName>
</protein>
<keyword evidence="3 6" id="KW-0597">Phosphoprotein</keyword>
<feature type="domain" description="Response regulatory" evidence="8">
    <location>
        <begin position="42"/>
        <end position="158"/>
    </location>
</feature>
<comment type="catalytic activity">
    <reaction evidence="1">
        <text>ATP + protein L-histidine = ADP + protein N-phospho-L-histidine.</text>
        <dbReference type="EC" id="2.7.13.3"/>
    </reaction>
</comment>
<feature type="domain" description="PAC" evidence="10">
    <location>
        <begin position="246"/>
        <end position="298"/>
    </location>
</feature>
<dbReference type="InterPro" id="IPR001789">
    <property type="entry name" value="Sig_transdc_resp-reg_receiver"/>
</dbReference>
<feature type="domain" description="Histidine kinase" evidence="7">
    <location>
        <begin position="553"/>
        <end position="744"/>
    </location>
</feature>
<keyword evidence="5" id="KW-0418">Kinase</keyword>
<dbReference type="EC" id="2.7.13.3" evidence="2"/>
<dbReference type="Gene3D" id="3.30.565.10">
    <property type="entry name" value="Histidine kinase-like ATPase, C-terminal domain"/>
    <property type="match status" value="1"/>
</dbReference>
<dbReference type="SMART" id="SM00086">
    <property type="entry name" value="PAC"/>
    <property type="match status" value="3"/>
</dbReference>
<dbReference type="Gene3D" id="3.40.50.2300">
    <property type="match status" value="1"/>
</dbReference>
<dbReference type="InterPro" id="IPR000700">
    <property type="entry name" value="PAS-assoc_C"/>
</dbReference>